<gene>
    <name evidence="1" type="ORF">PLOB_00048619</name>
</gene>
<proteinExistence type="predicted"/>
<comment type="caution">
    <text evidence="1">The sequence shown here is derived from an EMBL/GenBank/DDBJ whole genome shotgun (WGS) entry which is preliminary data.</text>
</comment>
<evidence type="ECO:0000313" key="2">
    <source>
        <dbReference type="Proteomes" id="UP001159405"/>
    </source>
</evidence>
<reference evidence="1 2" key="1">
    <citation type="submission" date="2022-05" db="EMBL/GenBank/DDBJ databases">
        <authorList>
            <consortium name="Genoscope - CEA"/>
            <person name="William W."/>
        </authorList>
    </citation>
    <scope>NUCLEOTIDE SEQUENCE [LARGE SCALE GENOMIC DNA]</scope>
</reference>
<organism evidence="1 2">
    <name type="scientific">Porites lobata</name>
    <dbReference type="NCBI Taxonomy" id="104759"/>
    <lineage>
        <taxon>Eukaryota</taxon>
        <taxon>Metazoa</taxon>
        <taxon>Cnidaria</taxon>
        <taxon>Anthozoa</taxon>
        <taxon>Hexacorallia</taxon>
        <taxon>Scleractinia</taxon>
        <taxon>Fungiina</taxon>
        <taxon>Poritidae</taxon>
        <taxon>Porites</taxon>
    </lineage>
</organism>
<dbReference type="EMBL" id="CALNXK010000091">
    <property type="protein sequence ID" value="CAH3151495.1"/>
    <property type="molecule type" value="Genomic_DNA"/>
</dbReference>
<sequence>MGNPTKTNMAAARRRDFRDLLTVLLYDDDSSSDSSDEEDLDLLFLDAAFGETRTLDKRPNIADLSEIQCEEMFRFGKDDILHL</sequence>
<keyword evidence="2" id="KW-1185">Reference proteome</keyword>
<protein>
    <submittedName>
        <fullName evidence="1">Uncharacterized protein</fullName>
    </submittedName>
</protein>
<evidence type="ECO:0000313" key="1">
    <source>
        <dbReference type="EMBL" id="CAH3151495.1"/>
    </source>
</evidence>
<accession>A0ABN8PV32</accession>
<dbReference type="Proteomes" id="UP001159405">
    <property type="component" value="Unassembled WGS sequence"/>
</dbReference>
<name>A0ABN8PV32_9CNID</name>